<dbReference type="EMBL" id="AKHY01000006">
    <property type="protein sequence ID" value="EIT83500.1"/>
    <property type="molecule type" value="Genomic_DNA"/>
</dbReference>
<accession>I8U9A7</accession>
<dbReference type="Proteomes" id="UP000002812">
    <property type="component" value="Unassembled WGS sequence"/>
</dbReference>
<feature type="domain" description="Alpha-L-rhamnosidase six-hairpin glycosidase" evidence="5">
    <location>
        <begin position="1"/>
        <end position="98"/>
    </location>
</feature>
<evidence type="ECO:0000259" key="6">
    <source>
        <dbReference type="Pfam" id="PF17390"/>
    </source>
</evidence>
<comment type="catalytic activity">
    <reaction evidence="1">
        <text>Hydrolysis of terminal non-reducing alpha-L-rhamnose residues in alpha-L-rhamnosides.</text>
        <dbReference type="EC" id="3.2.1.40"/>
    </reaction>
</comment>
<dbReference type="Pfam" id="PF17390">
    <property type="entry name" value="Bac_rhamnosid_C"/>
    <property type="match status" value="1"/>
</dbReference>
<proteinExistence type="predicted"/>
<evidence type="ECO:0000256" key="1">
    <source>
        <dbReference type="ARBA" id="ARBA00001445"/>
    </source>
</evidence>
<evidence type="ECO:0000313" key="8">
    <source>
        <dbReference type="Proteomes" id="UP000002812"/>
    </source>
</evidence>
<dbReference type="InterPro" id="IPR012341">
    <property type="entry name" value="6hp_glycosidase-like_sf"/>
</dbReference>
<name>I8U9A7_ASPO3</name>
<gene>
    <name evidence="7" type="ORF">Ao3042_08081</name>
</gene>
<dbReference type="PANTHER" id="PTHR33307">
    <property type="entry name" value="ALPHA-RHAMNOSIDASE (EUROFUNG)"/>
    <property type="match status" value="1"/>
</dbReference>
<evidence type="ECO:0000259" key="5">
    <source>
        <dbReference type="Pfam" id="PF17389"/>
    </source>
</evidence>
<sequence length="235" mass="25396">MGNISAIIGRDTESAHYRQKAQRLRTLFQNKYITSSGLVVGDSQTAYSLAIVFGLLSTKEQLTTARSQLAERVRIAKFRVATGFAGTPIILRALTESDNLMLPDGAINPGEMTSFNHYALGSVVAWLHETVGGLRPLQAGWKSALVSPKPGGSLTHATVSYESVYARDERMTLCLDLIVPPNCHAVVQIQAGEDGSGNREERVGSGRHQWKIPFSPGPWPPKATAPFITNPGQGL</sequence>
<evidence type="ECO:0000313" key="7">
    <source>
        <dbReference type="EMBL" id="EIT83500.1"/>
    </source>
</evidence>
<dbReference type="InterPro" id="IPR035396">
    <property type="entry name" value="Bac_rhamnosid6H"/>
</dbReference>
<evidence type="ECO:0000256" key="3">
    <source>
        <dbReference type="ARBA" id="ARBA00022801"/>
    </source>
</evidence>
<dbReference type="AlphaFoldDB" id="I8U9A7"/>
<feature type="domain" description="Alpha-L-rhamnosidase C-terminal" evidence="6">
    <location>
        <begin position="133"/>
        <end position="201"/>
    </location>
</feature>
<dbReference type="Gene3D" id="2.60.420.10">
    <property type="entry name" value="Maltose phosphorylase, domain 3"/>
    <property type="match status" value="1"/>
</dbReference>
<dbReference type="InterPro" id="IPR035398">
    <property type="entry name" value="Bac_rhamnosid_C"/>
</dbReference>
<reference evidence="7 8" key="1">
    <citation type="journal article" date="2012" name="Eukaryot. Cell">
        <title>Draft genome sequence of Aspergillus oryzae strain 3.042.</title>
        <authorList>
            <person name="Zhao G."/>
            <person name="Yao Y."/>
            <person name="Qi W."/>
            <person name="Wang C."/>
            <person name="Hou L."/>
            <person name="Zeng B."/>
            <person name="Cao X."/>
        </authorList>
    </citation>
    <scope>NUCLEOTIDE SEQUENCE [LARGE SCALE GENOMIC DNA]</scope>
    <source>
        <strain evidence="7 8">3.042</strain>
    </source>
</reference>
<dbReference type="GO" id="GO:0030596">
    <property type="term" value="F:alpha-L-rhamnosidase activity"/>
    <property type="evidence" value="ECO:0007669"/>
    <property type="project" value="UniProtKB-EC"/>
</dbReference>
<dbReference type="PANTHER" id="PTHR33307:SF6">
    <property type="entry name" value="ALPHA-RHAMNOSIDASE (EUROFUNG)-RELATED"/>
    <property type="match status" value="1"/>
</dbReference>
<keyword evidence="3" id="KW-0378">Hydrolase</keyword>
<dbReference type="SUPFAM" id="SSF48208">
    <property type="entry name" value="Six-hairpin glycosidases"/>
    <property type="match status" value="1"/>
</dbReference>
<dbReference type="InterPro" id="IPR008928">
    <property type="entry name" value="6-hairpin_glycosidase_sf"/>
</dbReference>
<evidence type="ECO:0000256" key="2">
    <source>
        <dbReference type="ARBA" id="ARBA00012652"/>
    </source>
</evidence>
<dbReference type="InterPro" id="IPR016007">
    <property type="entry name" value="Alpha_rhamnosid"/>
</dbReference>
<protein>
    <recommendedName>
        <fullName evidence="2">alpha-L-rhamnosidase</fullName>
        <ecNumber evidence="2">3.2.1.40</ecNumber>
    </recommendedName>
</protein>
<reference evidence="8" key="2">
    <citation type="submission" date="2012-06" db="EMBL/GenBank/DDBJ databases">
        <title>Comparative genomic analyses of Aspergillus oryzae 3.042 and A. oryzae RIB40 for soy-sauce fermentation.</title>
        <authorList>
            <person name="Zhao G."/>
            <person name="Hou L."/>
            <person name="Wang C."/>
            <person name="Cao X."/>
        </authorList>
    </citation>
    <scope>NUCLEOTIDE SEQUENCE [LARGE SCALE GENOMIC DNA]</scope>
    <source>
        <strain evidence="8">3.042</strain>
    </source>
</reference>
<dbReference type="EC" id="3.2.1.40" evidence="2"/>
<comment type="caution">
    <text evidence="7">The sequence shown here is derived from an EMBL/GenBank/DDBJ whole genome shotgun (WGS) entry which is preliminary data.</text>
</comment>
<dbReference type="Gene3D" id="1.50.10.10">
    <property type="match status" value="1"/>
</dbReference>
<evidence type="ECO:0000256" key="4">
    <source>
        <dbReference type="SAM" id="MobiDB-lite"/>
    </source>
</evidence>
<dbReference type="Pfam" id="PF17389">
    <property type="entry name" value="Bac_rhamnosid6H"/>
    <property type="match status" value="1"/>
</dbReference>
<feature type="region of interest" description="Disordered" evidence="4">
    <location>
        <begin position="215"/>
        <end position="235"/>
    </location>
</feature>
<dbReference type="HOGENOM" id="CLU_071383_0_0_1"/>
<organism evidence="7 8">
    <name type="scientific">Aspergillus oryzae (strain 3.042)</name>
    <name type="common">Yellow koji mold</name>
    <dbReference type="NCBI Taxonomy" id="1160506"/>
    <lineage>
        <taxon>Eukaryota</taxon>
        <taxon>Fungi</taxon>
        <taxon>Dikarya</taxon>
        <taxon>Ascomycota</taxon>
        <taxon>Pezizomycotina</taxon>
        <taxon>Eurotiomycetes</taxon>
        <taxon>Eurotiomycetidae</taxon>
        <taxon>Eurotiales</taxon>
        <taxon>Aspergillaceae</taxon>
        <taxon>Aspergillus</taxon>
        <taxon>Aspergillus subgen. Circumdati</taxon>
    </lineage>
</organism>
<dbReference type="GO" id="GO:0005975">
    <property type="term" value="P:carbohydrate metabolic process"/>
    <property type="evidence" value="ECO:0007669"/>
    <property type="project" value="InterPro"/>
</dbReference>